<evidence type="ECO:0000313" key="5">
    <source>
        <dbReference type="EMBL" id="MDY5153109.1"/>
    </source>
</evidence>
<dbReference type="EMBL" id="FNAU01000006">
    <property type="protein sequence ID" value="SDE32641.1"/>
    <property type="molecule type" value="Genomic_DNA"/>
</dbReference>
<reference evidence="7" key="2">
    <citation type="submission" date="2016-10" db="EMBL/GenBank/DDBJ databases">
        <authorList>
            <person name="Varghese N."/>
        </authorList>
    </citation>
    <scope>NUCLEOTIDE SEQUENCE [LARGE SCALE GENOMIC DNA]</scope>
    <source>
        <strain evidence="7">DSM 20639</strain>
    </source>
</reference>
<dbReference type="PANTHER" id="PTHR38149:SF1">
    <property type="entry name" value="ATPASE"/>
    <property type="match status" value="1"/>
</dbReference>
<dbReference type="Proteomes" id="UP000182744">
    <property type="component" value="Unassembled WGS sequence"/>
</dbReference>
<dbReference type="Pfam" id="PF20446">
    <property type="entry name" value="ABC_N"/>
    <property type="match status" value="1"/>
</dbReference>
<feature type="domain" description="MRB1590-like C-terminal" evidence="4">
    <location>
        <begin position="488"/>
        <end position="585"/>
    </location>
</feature>
<dbReference type="InterPro" id="IPR049069">
    <property type="entry name" value="MRB1590-like_C"/>
</dbReference>
<evidence type="ECO:0000313" key="7">
    <source>
        <dbReference type="Proteomes" id="UP000182744"/>
    </source>
</evidence>
<protein>
    <submittedName>
        <fullName evidence="5">ABC-ATPase domain-containing protein</fullName>
    </submittedName>
    <submittedName>
        <fullName evidence="6">Predicted ATPase of the ABC class</fullName>
    </submittedName>
</protein>
<evidence type="ECO:0000259" key="2">
    <source>
        <dbReference type="Pfam" id="PF09818"/>
    </source>
</evidence>
<reference evidence="6" key="1">
    <citation type="submission" date="2016-10" db="EMBL/GenBank/DDBJ databases">
        <authorList>
            <person name="de Groot N.N."/>
        </authorList>
    </citation>
    <scope>NUCLEOTIDE SEQUENCE [LARGE SCALE GENOMIC DNA]</scope>
    <source>
        <strain evidence="6">DSM 20639</strain>
    </source>
</reference>
<reference evidence="5" key="3">
    <citation type="submission" date="2023-10" db="EMBL/GenBank/DDBJ databases">
        <title>Whole Genome based description of the genera Actinobaculum and Actinotignum reveals a complex phylogenetic relationship within the species included in the genus Actinotignum.</title>
        <authorList>
            <person name="Jensen C.S."/>
            <person name="Dargis R."/>
            <person name="Kemp M."/>
            <person name="Christensen J.J."/>
        </authorList>
    </citation>
    <scope>NUCLEOTIDE SEQUENCE</scope>
    <source>
        <strain evidence="5">Actinobaculum_suis_CCUG19206T</strain>
    </source>
</reference>
<dbReference type="PANTHER" id="PTHR38149">
    <property type="entry name" value="ATPASE"/>
    <property type="match status" value="1"/>
</dbReference>
<dbReference type="InterPro" id="IPR027417">
    <property type="entry name" value="P-loop_NTPase"/>
</dbReference>
<proteinExistence type="predicted"/>
<evidence type="ECO:0000259" key="3">
    <source>
        <dbReference type="Pfam" id="PF20446"/>
    </source>
</evidence>
<feature type="domain" description="ATPase of the ABC class N-terminal" evidence="3">
    <location>
        <begin position="5"/>
        <end position="168"/>
    </location>
</feature>
<evidence type="ECO:0000256" key="1">
    <source>
        <dbReference type="SAM" id="MobiDB-lite"/>
    </source>
</evidence>
<dbReference type="SUPFAM" id="SSF52540">
    <property type="entry name" value="P-loop containing nucleoside triphosphate hydrolases"/>
    <property type="match status" value="1"/>
</dbReference>
<dbReference type="InterPro" id="IPR046833">
    <property type="entry name" value="ABC_N"/>
</dbReference>
<gene>
    <name evidence="5" type="ORF">R6G71_03465</name>
    <name evidence="6" type="ORF">SAMN05421878_10653</name>
</gene>
<dbReference type="RefSeq" id="WP_074662122.1">
    <property type="nucleotide sequence ID" value="NZ_FNAU01000006.1"/>
</dbReference>
<dbReference type="InterPro" id="IPR046834">
    <property type="entry name" value="ABC_ATPase_C"/>
</dbReference>
<feature type="region of interest" description="Disordered" evidence="1">
    <location>
        <begin position="433"/>
        <end position="487"/>
    </location>
</feature>
<dbReference type="Pfam" id="PF21117">
    <property type="entry name" value="MRB1590_C"/>
    <property type="match status" value="1"/>
</dbReference>
<feature type="domain" description="ATPase of the ABC class C-terminal" evidence="2">
    <location>
        <begin position="174"/>
        <end position="442"/>
    </location>
</feature>
<dbReference type="Pfam" id="PF09818">
    <property type="entry name" value="ABC_ATPase"/>
    <property type="match status" value="1"/>
</dbReference>
<dbReference type="InterPro" id="IPR019195">
    <property type="entry name" value="ABC_ATPase_put"/>
</dbReference>
<dbReference type="AlphaFoldDB" id="A0A1G7BZZ4"/>
<dbReference type="Proteomes" id="UP001273799">
    <property type="component" value="Unassembled WGS sequence"/>
</dbReference>
<sequence>MPRAHDLADTLRLIDGKPYGAYRDAVGRYDVGGGVTICLDKAQRDPFAPPSPVRICLTPEVAQIPAELISDRRGRVATADFLTRSFWEGIRRAGFDRPSGTGSSGKVEIDRPGQEVLERASLVITPAGAVEARLYVGLPASGRRVRGREAARLLAEDLPDLAEDFLRYDRIDGAALRHAVTLYRDQEAVRDQLASRQLVAFVGDGAILPRWSGASDLPLPADAGAIAFASPESLRVSFELPSGGTVTGMGIPEGITLIVGGGYHGKSTLLRALERGVYAHVAGDGREWVITRADAAAIRAEDGRATTGTDISMFINNLPSGADTKHFSTPNASGSTSQAANLAEAVEAGASALLIDEDTSATNFMIRDERMRELIPDNREPITPFVARVRELYARSGVSTVLVAGGSGAFFDVADVVIAMDAYRPTDVTARAHEISGSSPTTLRPDTDGGLSVSGSAGNGAPVRDSHPRKLGRHSLPYATGGKPRPPRARGLDAIQMGKITIDLSALTQLVDSSQTEAIARAITLIADKADGELTIREAAEKVEELIAERGLDALANHRGHPGNLARPRVLEITAAINRFRGLKLA</sequence>
<evidence type="ECO:0000259" key="4">
    <source>
        <dbReference type="Pfam" id="PF21117"/>
    </source>
</evidence>
<dbReference type="EMBL" id="JAWNFU010000002">
    <property type="protein sequence ID" value="MDY5153109.1"/>
    <property type="molecule type" value="Genomic_DNA"/>
</dbReference>
<accession>A0A1G7BZZ4</accession>
<evidence type="ECO:0000313" key="6">
    <source>
        <dbReference type="EMBL" id="SDE32641.1"/>
    </source>
</evidence>
<keyword evidence="7" id="KW-1185">Reference proteome</keyword>
<organism evidence="6 7">
    <name type="scientific">Actinobaculum suis</name>
    <dbReference type="NCBI Taxonomy" id="1657"/>
    <lineage>
        <taxon>Bacteria</taxon>
        <taxon>Bacillati</taxon>
        <taxon>Actinomycetota</taxon>
        <taxon>Actinomycetes</taxon>
        <taxon>Actinomycetales</taxon>
        <taxon>Actinomycetaceae</taxon>
        <taxon>Actinobaculum</taxon>
    </lineage>
</organism>
<name>A0A1G7BZZ4_9ACTO</name>